<evidence type="ECO:0008006" key="4">
    <source>
        <dbReference type="Google" id="ProtNLM"/>
    </source>
</evidence>
<organism evidence="2 3">
    <name type="scientific">Cryphonectria parasitica (strain ATCC 38755 / EP155)</name>
    <dbReference type="NCBI Taxonomy" id="660469"/>
    <lineage>
        <taxon>Eukaryota</taxon>
        <taxon>Fungi</taxon>
        <taxon>Dikarya</taxon>
        <taxon>Ascomycota</taxon>
        <taxon>Pezizomycotina</taxon>
        <taxon>Sordariomycetes</taxon>
        <taxon>Sordariomycetidae</taxon>
        <taxon>Diaporthales</taxon>
        <taxon>Cryphonectriaceae</taxon>
        <taxon>Cryphonectria-Endothia species complex</taxon>
        <taxon>Cryphonectria</taxon>
    </lineage>
</organism>
<feature type="non-terminal residue" evidence="2">
    <location>
        <position position="1"/>
    </location>
</feature>
<name>A0A9P5CNY1_CRYP1</name>
<keyword evidence="1" id="KW-0853">WD repeat</keyword>
<dbReference type="SUPFAM" id="SSF50998">
    <property type="entry name" value="Quinoprotein alcohol dehydrogenase-like"/>
    <property type="match status" value="1"/>
</dbReference>
<dbReference type="InterPro" id="IPR011047">
    <property type="entry name" value="Quinoprotein_ADH-like_sf"/>
</dbReference>
<keyword evidence="3" id="KW-1185">Reference proteome</keyword>
<evidence type="ECO:0000256" key="1">
    <source>
        <dbReference type="PROSITE-ProRule" id="PRU00221"/>
    </source>
</evidence>
<dbReference type="Proteomes" id="UP000803844">
    <property type="component" value="Unassembled WGS sequence"/>
</dbReference>
<dbReference type="InterPro" id="IPR015943">
    <property type="entry name" value="WD40/YVTN_repeat-like_dom_sf"/>
</dbReference>
<feature type="repeat" description="WD" evidence="1">
    <location>
        <begin position="359"/>
        <end position="395"/>
    </location>
</feature>
<proteinExistence type="predicted"/>
<evidence type="ECO:0000313" key="3">
    <source>
        <dbReference type="Proteomes" id="UP000803844"/>
    </source>
</evidence>
<accession>A0A9P5CNY1</accession>
<dbReference type="PROSITE" id="PS50294">
    <property type="entry name" value="WD_REPEATS_REGION"/>
    <property type="match status" value="1"/>
</dbReference>
<dbReference type="Pfam" id="PF00400">
    <property type="entry name" value="WD40"/>
    <property type="match status" value="1"/>
</dbReference>
<dbReference type="SMART" id="SM00320">
    <property type="entry name" value="WD40"/>
    <property type="match status" value="2"/>
</dbReference>
<comment type="caution">
    <text evidence="2">The sequence shown here is derived from an EMBL/GenBank/DDBJ whole genome shotgun (WGS) entry which is preliminary data.</text>
</comment>
<dbReference type="EMBL" id="MU032347">
    <property type="protein sequence ID" value="KAF3765588.1"/>
    <property type="molecule type" value="Genomic_DNA"/>
</dbReference>
<dbReference type="InterPro" id="IPR001680">
    <property type="entry name" value="WD40_rpt"/>
</dbReference>
<gene>
    <name evidence="2" type="ORF">M406DRAFT_237884</name>
</gene>
<dbReference type="GeneID" id="63833199"/>
<dbReference type="Gene3D" id="2.130.10.10">
    <property type="entry name" value="YVTN repeat-like/Quinoprotein amine dehydrogenase"/>
    <property type="match status" value="2"/>
</dbReference>
<reference evidence="2" key="1">
    <citation type="journal article" date="2020" name="Phytopathology">
        <title>Genome sequence of the chestnut blight fungus Cryphonectria parasitica EP155: A fundamental resource for an archetypical invasive plant pathogen.</title>
        <authorList>
            <person name="Crouch J.A."/>
            <person name="Dawe A."/>
            <person name="Aerts A."/>
            <person name="Barry K."/>
            <person name="Churchill A.C.L."/>
            <person name="Grimwood J."/>
            <person name="Hillman B."/>
            <person name="Milgroom M.G."/>
            <person name="Pangilinan J."/>
            <person name="Smith M."/>
            <person name="Salamov A."/>
            <person name="Schmutz J."/>
            <person name="Yadav J."/>
            <person name="Grigoriev I.V."/>
            <person name="Nuss D."/>
        </authorList>
    </citation>
    <scope>NUCLEOTIDE SEQUENCE</scope>
    <source>
        <strain evidence="2">EP155</strain>
    </source>
</reference>
<dbReference type="PROSITE" id="PS50082">
    <property type="entry name" value="WD_REPEATS_2"/>
    <property type="match status" value="1"/>
</dbReference>
<evidence type="ECO:0000313" key="2">
    <source>
        <dbReference type="EMBL" id="KAF3765588.1"/>
    </source>
</evidence>
<dbReference type="RefSeq" id="XP_040776549.1">
    <property type="nucleotide sequence ID" value="XM_040916070.1"/>
</dbReference>
<protein>
    <recommendedName>
        <fullName evidence="4">WD40 repeat-like protein</fullName>
    </recommendedName>
</protein>
<feature type="non-terminal residue" evidence="2">
    <location>
        <position position="395"/>
    </location>
</feature>
<dbReference type="AlphaFoldDB" id="A0A9P5CNY1"/>
<sequence length="395" mass="43288">IIPLRQLETKDKEANSGGVNAFDTSPTSTILASRHGKFHVKIWDLFSGTHISTIKVPFYVQVQARSREFFIRSHTILSETLNLAAIATNFGHTLEIWDWAKHKKVQTITEAYRWASARGDMYESRWYPLAAYREDEDAIKLYPAAPASSSKKPFGKARTIELRRSGLPHTPKLPELAYSATGPLLVAAAGPRPPRPGAPPPAHAGLLMAWQLDSNTRLHEPYRYHEPRSHPELENSLPLLLATYGSFSVSIWEAAKFRTIGKPGMWQVEPVSVTQRIVLVWDFGGAQDKTRVYPIPAVRACISPDCRFVAYCDPGGKGSGDGALVVLDAIRGGRELWRLDGVGGKTDEASLRGGGLELLAADLSKVTDLSFSGDGNKLFVGGVDGGVSVYEIREG</sequence>
<dbReference type="OrthoDB" id="5242786at2759"/>